<dbReference type="Gene3D" id="3.30.70.120">
    <property type="match status" value="1"/>
</dbReference>
<dbReference type="InterPro" id="IPR015867">
    <property type="entry name" value="N-reg_PII/ATP_PRibTrfase_C"/>
</dbReference>
<dbReference type="EMBL" id="LNQE01001373">
    <property type="protein sequence ID" value="KUG18603.1"/>
    <property type="molecule type" value="Genomic_DNA"/>
</dbReference>
<gene>
    <name evidence="5" type="ORF">ASZ90_011689</name>
</gene>
<dbReference type="SMART" id="SM00938">
    <property type="entry name" value="P-II"/>
    <property type="match status" value="1"/>
</dbReference>
<dbReference type="PRINTS" id="PR00340">
    <property type="entry name" value="PIIGLNB"/>
</dbReference>
<evidence type="ECO:0000313" key="5">
    <source>
        <dbReference type="EMBL" id="KUG18603.1"/>
    </source>
</evidence>
<dbReference type="AlphaFoldDB" id="A0A0W8FCI9"/>
<dbReference type="GO" id="GO:0030234">
    <property type="term" value="F:enzyme regulator activity"/>
    <property type="evidence" value="ECO:0007669"/>
    <property type="project" value="InterPro"/>
</dbReference>
<evidence type="ECO:0000256" key="2">
    <source>
        <dbReference type="ARBA" id="ARBA00023015"/>
    </source>
</evidence>
<dbReference type="PANTHER" id="PTHR30115:SF13">
    <property type="entry name" value="PII-LIKE PROTEIN GLNBI"/>
    <property type="match status" value="1"/>
</dbReference>
<dbReference type="InterPro" id="IPR011322">
    <property type="entry name" value="N-reg_PII-like_a/b"/>
</dbReference>
<dbReference type="InterPro" id="IPR017918">
    <property type="entry name" value="N-reg_PII_CS"/>
</dbReference>
<dbReference type="PANTHER" id="PTHR30115">
    <property type="entry name" value="NITROGEN REGULATORY PROTEIN P-II"/>
    <property type="match status" value="1"/>
</dbReference>
<name>A0A0W8FCI9_9ZZZZ</name>
<dbReference type="PROSITE" id="PS51343">
    <property type="entry name" value="PII_GLNB_DOM"/>
    <property type="match status" value="1"/>
</dbReference>
<dbReference type="GO" id="GO:0005829">
    <property type="term" value="C:cytosol"/>
    <property type="evidence" value="ECO:0007669"/>
    <property type="project" value="TreeGrafter"/>
</dbReference>
<evidence type="ECO:0000256" key="1">
    <source>
        <dbReference type="ARBA" id="ARBA00002440"/>
    </source>
</evidence>
<comment type="caution">
    <text evidence="5">The sequence shown here is derived from an EMBL/GenBank/DDBJ whole genome shotgun (WGS) entry which is preliminary data.</text>
</comment>
<keyword evidence="3" id="KW-0804">Transcription</keyword>
<organism evidence="5">
    <name type="scientific">hydrocarbon metagenome</name>
    <dbReference type="NCBI Taxonomy" id="938273"/>
    <lineage>
        <taxon>unclassified sequences</taxon>
        <taxon>metagenomes</taxon>
        <taxon>ecological metagenomes</taxon>
    </lineage>
</organism>
<dbReference type="SUPFAM" id="SSF54913">
    <property type="entry name" value="GlnB-like"/>
    <property type="match status" value="1"/>
</dbReference>
<dbReference type="InterPro" id="IPR002187">
    <property type="entry name" value="N-reg_PII"/>
</dbReference>
<comment type="function">
    <text evidence="1">Could be involved in the regulation of nitrogen fixation.</text>
</comment>
<protein>
    <submittedName>
        <fullName evidence="5">Nitrogen regulatory protein p-ii</fullName>
    </submittedName>
</protein>
<keyword evidence="4" id="KW-0535">Nitrogen fixation</keyword>
<proteinExistence type="predicted"/>
<evidence type="ECO:0000256" key="4">
    <source>
        <dbReference type="ARBA" id="ARBA00023231"/>
    </source>
</evidence>
<dbReference type="PROSITE" id="PS00638">
    <property type="entry name" value="PII_GLNB_CTER"/>
    <property type="match status" value="1"/>
</dbReference>
<accession>A0A0W8FCI9</accession>
<keyword evidence="2" id="KW-0805">Transcription regulation</keyword>
<dbReference type="GO" id="GO:0005524">
    <property type="term" value="F:ATP binding"/>
    <property type="evidence" value="ECO:0007669"/>
    <property type="project" value="TreeGrafter"/>
</dbReference>
<sequence>MKQDAHYVNIGYQEYSSMDSHLMKMIWAVIRPERVDVVVSALKTEGFSAMTRFDVYGRGKQKGIVVAGESYDMPKTVLMLVLEAGRISEAVKIIEDSARTGAIGDGRIFVVPVEEAYTIRTGKVGM</sequence>
<evidence type="ECO:0000256" key="3">
    <source>
        <dbReference type="ARBA" id="ARBA00023163"/>
    </source>
</evidence>
<dbReference type="GO" id="GO:0006808">
    <property type="term" value="P:regulation of nitrogen utilization"/>
    <property type="evidence" value="ECO:0007669"/>
    <property type="project" value="InterPro"/>
</dbReference>
<reference evidence="5" key="1">
    <citation type="journal article" date="2015" name="Proc. Natl. Acad. Sci. U.S.A.">
        <title>Networks of energetic and metabolic interactions define dynamics in microbial communities.</title>
        <authorList>
            <person name="Embree M."/>
            <person name="Liu J.K."/>
            <person name="Al-Bassam M.M."/>
            <person name="Zengler K."/>
        </authorList>
    </citation>
    <scope>NUCLEOTIDE SEQUENCE</scope>
</reference>
<dbReference type="Pfam" id="PF00543">
    <property type="entry name" value="P-II"/>
    <property type="match status" value="1"/>
</dbReference>